<evidence type="ECO:0000256" key="1">
    <source>
        <dbReference type="SAM" id="MobiDB-lite"/>
    </source>
</evidence>
<name>A0A9W6VPX6_9ACTN</name>
<dbReference type="Gene3D" id="2.30.320.10">
    <property type="entry name" value="YwqG-like"/>
    <property type="match status" value="1"/>
</dbReference>
<protein>
    <recommendedName>
        <fullName evidence="4">DUF1963 domain-containing protein</fullName>
    </recommendedName>
</protein>
<dbReference type="Proteomes" id="UP001165135">
    <property type="component" value="Unassembled WGS sequence"/>
</dbReference>
<dbReference type="AlphaFoldDB" id="A0A9W6VPX6"/>
<gene>
    <name evidence="2" type="ORF">Airi01_087050</name>
</gene>
<proteinExistence type="predicted"/>
<reference evidence="2" key="1">
    <citation type="submission" date="2023-03" db="EMBL/GenBank/DDBJ databases">
        <title>Actinoallomurus iriomotensis NBRC 103681.</title>
        <authorList>
            <person name="Ichikawa N."/>
            <person name="Sato H."/>
            <person name="Tonouchi N."/>
        </authorList>
    </citation>
    <scope>NUCLEOTIDE SEQUENCE</scope>
    <source>
        <strain evidence="2">NBRC 103681</strain>
    </source>
</reference>
<feature type="compositionally biased region" description="Basic and acidic residues" evidence="1">
    <location>
        <begin position="264"/>
        <end position="278"/>
    </location>
</feature>
<dbReference type="RefSeq" id="WP_285633355.1">
    <property type="nucleotide sequence ID" value="NZ_BSTJ01000014.1"/>
</dbReference>
<comment type="caution">
    <text evidence="2">The sequence shown here is derived from an EMBL/GenBank/DDBJ whole genome shotgun (WGS) entry which is preliminary data.</text>
</comment>
<evidence type="ECO:0000313" key="3">
    <source>
        <dbReference type="Proteomes" id="UP001165135"/>
    </source>
</evidence>
<feature type="region of interest" description="Disordered" evidence="1">
    <location>
        <begin position="1"/>
        <end position="21"/>
    </location>
</feature>
<organism evidence="2 3">
    <name type="scientific">Actinoallomurus iriomotensis</name>
    <dbReference type="NCBI Taxonomy" id="478107"/>
    <lineage>
        <taxon>Bacteria</taxon>
        <taxon>Bacillati</taxon>
        <taxon>Actinomycetota</taxon>
        <taxon>Actinomycetes</taxon>
        <taxon>Streptosporangiales</taxon>
        <taxon>Thermomonosporaceae</taxon>
        <taxon>Actinoallomurus</taxon>
    </lineage>
</organism>
<accession>A0A9W6VPX6</accession>
<sequence>MAHLPVSGERGYAGLRPNPLTPEDQVRLRELAERFGIPERTADLLTMAQNGILIRPPADGEETSLERTRTAGPLSLPAGFRWPHVHWDRIDDHPDMDDLVPLGALVCQCDWSTGFPLEREEHGRLVHRDRLPSLLHHIIQLDLAELAPYDINGLLPRTGLLQVFAGRTTDAAGVGIGHVEYLPDGDDPALVPFDLRDRADPAVSAACEWRRSWPNEYGHRPAALTAQCLSTLPMYVGPVLAGGRPDEDWFDDDEDLDDEDLDGEDRLGGRDWPGDEHGAGLSARLGGREHGTGFVGGEFRLLGHPQDFDKEFYGGYPWHGLDPTMPRGAQMLVGWVDPGTDSPAYVYVDDGALARGDFSQVTVEFTQQ</sequence>
<evidence type="ECO:0000313" key="2">
    <source>
        <dbReference type="EMBL" id="GLY80438.1"/>
    </source>
</evidence>
<dbReference type="EMBL" id="BSTJ01000014">
    <property type="protein sequence ID" value="GLY80438.1"/>
    <property type="molecule type" value="Genomic_DNA"/>
</dbReference>
<feature type="region of interest" description="Disordered" evidence="1">
    <location>
        <begin position="245"/>
        <end position="287"/>
    </location>
</feature>
<feature type="compositionally biased region" description="Acidic residues" evidence="1">
    <location>
        <begin position="248"/>
        <end position="263"/>
    </location>
</feature>
<evidence type="ECO:0008006" key="4">
    <source>
        <dbReference type="Google" id="ProtNLM"/>
    </source>
</evidence>